<dbReference type="InterPro" id="IPR049552">
    <property type="entry name" value="PKS_DH_N"/>
</dbReference>
<reference evidence="18" key="1">
    <citation type="submission" date="2024-07" db="EMBL/GenBank/DDBJ databases">
        <authorList>
            <person name="Pedron J."/>
        </authorList>
    </citation>
    <scope>NUCLEOTIDE SEQUENCE</scope>
    <source>
        <strain evidence="18">A003-S1-M15</strain>
    </source>
</reference>
<dbReference type="Pfam" id="PF02801">
    <property type="entry name" value="Ketoacyl-synt_C"/>
    <property type="match status" value="4"/>
</dbReference>
<dbReference type="InterPro" id="IPR057326">
    <property type="entry name" value="KR_dom"/>
</dbReference>
<dbReference type="InterPro" id="IPR020615">
    <property type="entry name" value="Thiolase_acyl_enz_int_AS"/>
</dbReference>
<feature type="region of interest" description="Disordered" evidence="14">
    <location>
        <begin position="2926"/>
        <end position="2948"/>
    </location>
</feature>
<feature type="compositionally biased region" description="Low complexity" evidence="14">
    <location>
        <begin position="622"/>
        <end position="662"/>
    </location>
</feature>
<feature type="active site" description="Proton acceptor; for dehydratase activity" evidence="13">
    <location>
        <position position="1327"/>
    </location>
</feature>
<evidence type="ECO:0000256" key="2">
    <source>
        <dbReference type="ARBA" id="ARBA00004496"/>
    </source>
</evidence>
<dbReference type="InterPro" id="IPR029058">
    <property type="entry name" value="AB_hydrolase_fold"/>
</dbReference>
<evidence type="ECO:0000256" key="4">
    <source>
        <dbReference type="ARBA" id="ARBA00005194"/>
    </source>
</evidence>
<dbReference type="Gene3D" id="1.10.1240.100">
    <property type="match status" value="4"/>
</dbReference>
<dbReference type="InterPro" id="IPR009081">
    <property type="entry name" value="PP-bd_ACP"/>
</dbReference>
<dbReference type="InterPro" id="IPR036291">
    <property type="entry name" value="NAD(P)-bd_dom_sf"/>
</dbReference>
<dbReference type="PROSITE" id="PS50075">
    <property type="entry name" value="CARRIER"/>
    <property type="match status" value="5"/>
</dbReference>
<comment type="cofactor">
    <cofactor evidence="1">
        <name>pantetheine 4'-phosphate</name>
        <dbReference type="ChEBI" id="CHEBI:47942"/>
    </cofactor>
</comment>
<dbReference type="InterPro" id="IPR013217">
    <property type="entry name" value="Methyltransf_12"/>
</dbReference>
<dbReference type="Pfam" id="PF00550">
    <property type="entry name" value="PP-binding"/>
    <property type="match status" value="6"/>
</dbReference>
<feature type="compositionally biased region" description="Polar residues" evidence="14">
    <location>
        <begin position="404"/>
        <end position="417"/>
    </location>
</feature>
<evidence type="ECO:0000256" key="9">
    <source>
        <dbReference type="ARBA" id="ARBA00022679"/>
    </source>
</evidence>
<dbReference type="EMBL" id="CP162670">
    <property type="protein sequence ID" value="XDL25089.1"/>
    <property type="molecule type" value="Genomic_DNA"/>
</dbReference>
<dbReference type="SUPFAM" id="SSF52777">
    <property type="entry name" value="CoA-dependent acyltransferases"/>
    <property type="match status" value="2"/>
</dbReference>
<proteinExistence type="inferred from homology"/>
<dbReference type="CDD" id="cd02440">
    <property type="entry name" value="AdoMet_MTases"/>
    <property type="match status" value="1"/>
</dbReference>
<dbReference type="GO" id="GO:0071770">
    <property type="term" value="P:DIM/DIP cell wall layer assembly"/>
    <property type="evidence" value="ECO:0007669"/>
    <property type="project" value="TreeGrafter"/>
</dbReference>
<comment type="subcellular location">
    <subcellularLocation>
        <location evidence="2">Cytoplasm</location>
    </subcellularLocation>
</comment>
<dbReference type="PROSITE" id="PS00606">
    <property type="entry name" value="KS3_1"/>
    <property type="match status" value="3"/>
</dbReference>
<feature type="domain" description="Ketosynthase family 3 (KS3)" evidence="16">
    <location>
        <begin position="1788"/>
        <end position="2227"/>
    </location>
</feature>
<feature type="domain" description="Ketosynthase family 3 (KS3)" evidence="16">
    <location>
        <begin position="3121"/>
        <end position="3546"/>
    </location>
</feature>
<dbReference type="CDD" id="cd08953">
    <property type="entry name" value="KR_2_SDR_x"/>
    <property type="match status" value="1"/>
</dbReference>
<dbReference type="InterPro" id="IPR018201">
    <property type="entry name" value="Ketoacyl_synth_AS"/>
</dbReference>
<dbReference type="Gene3D" id="3.40.47.10">
    <property type="match status" value="4"/>
</dbReference>
<dbReference type="Pfam" id="PF22621">
    <property type="entry name" value="CurL-like_PKS_C"/>
    <property type="match status" value="3"/>
</dbReference>
<evidence type="ECO:0000256" key="8">
    <source>
        <dbReference type="ARBA" id="ARBA00022553"/>
    </source>
</evidence>
<dbReference type="PANTHER" id="PTHR43775">
    <property type="entry name" value="FATTY ACID SYNTHASE"/>
    <property type="match status" value="1"/>
</dbReference>
<evidence type="ECO:0000313" key="18">
    <source>
        <dbReference type="EMBL" id="XDL25089.1"/>
    </source>
</evidence>
<keyword evidence="11" id="KW-0511">Multifunctional enzyme</keyword>
<dbReference type="FunFam" id="3.40.47.10:FF:000019">
    <property type="entry name" value="Polyketide synthase type I"/>
    <property type="match status" value="1"/>
</dbReference>
<feature type="compositionally biased region" description="Polar residues" evidence="14">
    <location>
        <begin position="2938"/>
        <end position="2947"/>
    </location>
</feature>
<dbReference type="Pfam" id="PF00975">
    <property type="entry name" value="Thioesterase"/>
    <property type="match status" value="1"/>
</dbReference>
<dbReference type="InterPro" id="IPR020841">
    <property type="entry name" value="PKS_Beta-ketoAc_synthase_dom"/>
</dbReference>
<dbReference type="InterPro" id="IPR054514">
    <property type="entry name" value="RhiE-like_linker"/>
</dbReference>
<feature type="domain" description="Carrier" evidence="15">
    <location>
        <begin position="431"/>
        <end position="509"/>
    </location>
</feature>
<feature type="region of interest" description="Disordered" evidence="14">
    <location>
        <begin position="1758"/>
        <end position="1786"/>
    </location>
</feature>
<dbReference type="InterPro" id="IPR013968">
    <property type="entry name" value="PKS_KR"/>
</dbReference>
<dbReference type="Pfam" id="PF00668">
    <property type="entry name" value="Condensation"/>
    <property type="match status" value="1"/>
</dbReference>
<dbReference type="InterPro" id="IPR036736">
    <property type="entry name" value="ACP-like_sf"/>
</dbReference>
<dbReference type="Pfam" id="PF22336">
    <property type="entry name" value="RhiE-like_linker"/>
    <property type="match status" value="1"/>
</dbReference>
<feature type="domain" description="Ketosynthase family 3 (KS3)" evidence="16">
    <location>
        <begin position="677"/>
        <end position="1100"/>
    </location>
</feature>
<dbReference type="PROSITE" id="PS52019">
    <property type="entry name" value="PKS_MFAS_DH"/>
    <property type="match status" value="1"/>
</dbReference>
<feature type="compositionally biased region" description="Low complexity" evidence="14">
    <location>
        <begin position="1761"/>
        <end position="1775"/>
    </location>
</feature>
<comment type="function">
    <text evidence="12">Involved in production of the polyketide antibiotic thailandamide.</text>
</comment>
<dbReference type="CDD" id="cd00833">
    <property type="entry name" value="PKS"/>
    <property type="match status" value="4"/>
</dbReference>
<dbReference type="GO" id="GO:0006633">
    <property type="term" value="P:fatty acid biosynthetic process"/>
    <property type="evidence" value="ECO:0007669"/>
    <property type="project" value="InterPro"/>
</dbReference>
<dbReference type="Gene3D" id="3.40.50.1820">
    <property type="entry name" value="alpha/beta hydrolase"/>
    <property type="match status" value="1"/>
</dbReference>
<feature type="domain" description="Carrier" evidence="15">
    <location>
        <begin position="538"/>
        <end position="612"/>
    </location>
</feature>
<dbReference type="PROSITE" id="PS52004">
    <property type="entry name" value="KS3_2"/>
    <property type="match status" value="4"/>
</dbReference>
<evidence type="ECO:0000259" key="16">
    <source>
        <dbReference type="PROSITE" id="PS52004"/>
    </source>
</evidence>
<feature type="region of interest" description="Disordered" evidence="14">
    <location>
        <begin position="4666"/>
        <end position="4690"/>
    </location>
</feature>
<evidence type="ECO:0000256" key="12">
    <source>
        <dbReference type="ARBA" id="ARBA00054155"/>
    </source>
</evidence>
<evidence type="ECO:0000256" key="6">
    <source>
        <dbReference type="ARBA" id="ARBA00022450"/>
    </source>
</evidence>
<keyword evidence="9" id="KW-0808">Transferase</keyword>
<dbReference type="GO" id="GO:0004312">
    <property type="term" value="F:fatty acid synthase activity"/>
    <property type="evidence" value="ECO:0007669"/>
    <property type="project" value="TreeGrafter"/>
</dbReference>
<feature type="domain" description="Carrier" evidence="15">
    <location>
        <begin position="2972"/>
        <end position="3049"/>
    </location>
</feature>
<dbReference type="SUPFAM" id="SSF53335">
    <property type="entry name" value="S-adenosyl-L-methionine-dependent methyltransferases"/>
    <property type="match status" value="1"/>
</dbReference>
<keyword evidence="7" id="KW-0963">Cytoplasm</keyword>
<dbReference type="SUPFAM" id="SSF53474">
    <property type="entry name" value="alpha/beta-Hydrolases"/>
    <property type="match status" value="1"/>
</dbReference>
<dbReference type="SUPFAM" id="SSF53901">
    <property type="entry name" value="Thiolase-like"/>
    <property type="match status" value="4"/>
</dbReference>
<evidence type="ECO:0000256" key="11">
    <source>
        <dbReference type="ARBA" id="ARBA00023268"/>
    </source>
</evidence>
<dbReference type="SMART" id="SM00823">
    <property type="entry name" value="PKS_PP"/>
    <property type="match status" value="6"/>
</dbReference>
<feature type="region of interest" description="Disordered" evidence="14">
    <location>
        <begin position="619"/>
        <end position="674"/>
    </location>
</feature>
<dbReference type="Gene3D" id="3.10.129.110">
    <property type="entry name" value="Polyketide synthase dehydratase"/>
    <property type="match status" value="1"/>
</dbReference>
<keyword evidence="10" id="KW-0677">Repeat</keyword>
<dbReference type="Gene3D" id="3.30.559.30">
    <property type="entry name" value="Nonribosomal peptide synthetase, condensation domain"/>
    <property type="match status" value="1"/>
</dbReference>
<evidence type="ECO:0000259" key="15">
    <source>
        <dbReference type="PROSITE" id="PS50075"/>
    </source>
</evidence>
<dbReference type="RefSeq" id="WP_226093249.1">
    <property type="nucleotide sequence ID" value="NZ_CP162670.1"/>
</dbReference>
<feature type="domain" description="Carrier" evidence="15">
    <location>
        <begin position="1632"/>
        <end position="1710"/>
    </location>
</feature>
<dbReference type="GO" id="GO:0009403">
    <property type="term" value="P:toxin biosynthetic process"/>
    <property type="evidence" value="ECO:0007669"/>
    <property type="project" value="UniProtKB-ARBA"/>
</dbReference>
<dbReference type="InterPro" id="IPR006162">
    <property type="entry name" value="Ppantetheine_attach_site"/>
</dbReference>
<dbReference type="Pfam" id="PF08242">
    <property type="entry name" value="Methyltransf_12"/>
    <property type="match status" value="1"/>
</dbReference>
<evidence type="ECO:0000259" key="17">
    <source>
        <dbReference type="PROSITE" id="PS52019"/>
    </source>
</evidence>
<dbReference type="Gene3D" id="3.40.50.720">
    <property type="entry name" value="NAD(P)-binding Rossmann-like Domain"/>
    <property type="match status" value="1"/>
</dbReference>
<dbReference type="Pfam" id="PF21089">
    <property type="entry name" value="PKS_DH_N"/>
    <property type="match status" value="1"/>
</dbReference>
<dbReference type="PANTHER" id="PTHR43775:SF37">
    <property type="entry name" value="SI:DKEY-61P9.11"/>
    <property type="match status" value="1"/>
</dbReference>
<feature type="domain" description="PKS/mFAS DH" evidence="17">
    <location>
        <begin position="1298"/>
        <end position="1585"/>
    </location>
</feature>
<evidence type="ECO:0000256" key="5">
    <source>
        <dbReference type="ARBA" id="ARBA00006484"/>
    </source>
</evidence>
<feature type="compositionally biased region" description="Polar residues" evidence="14">
    <location>
        <begin position="4676"/>
        <end position="4687"/>
    </location>
</feature>
<accession>A0AB39IUC9</accession>
<dbReference type="GO" id="GO:0005737">
    <property type="term" value="C:cytoplasm"/>
    <property type="evidence" value="ECO:0007669"/>
    <property type="project" value="UniProtKB-SubCell"/>
</dbReference>
<organism evidence="18">
    <name type="scientific">Dickeya oryzae</name>
    <dbReference type="NCBI Taxonomy" id="1240404"/>
    <lineage>
        <taxon>Bacteria</taxon>
        <taxon>Pseudomonadati</taxon>
        <taxon>Pseudomonadota</taxon>
        <taxon>Gammaproteobacteria</taxon>
        <taxon>Enterobacterales</taxon>
        <taxon>Pectobacteriaceae</taxon>
        <taxon>Dickeya</taxon>
    </lineage>
</organism>
<dbReference type="SMART" id="SM01294">
    <property type="entry name" value="PKS_PP_betabranch"/>
    <property type="match status" value="5"/>
</dbReference>
<feature type="region of interest" description="C-terminal hotdog fold" evidence="13">
    <location>
        <begin position="1439"/>
        <end position="1585"/>
    </location>
</feature>
<dbReference type="Pfam" id="PF08659">
    <property type="entry name" value="KR"/>
    <property type="match status" value="1"/>
</dbReference>
<evidence type="ECO:0000256" key="1">
    <source>
        <dbReference type="ARBA" id="ARBA00001957"/>
    </source>
</evidence>
<dbReference type="InterPro" id="IPR050091">
    <property type="entry name" value="PKS_NRPS_Biosynth_Enz"/>
</dbReference>
<feature type="active site" description="Proton donor; for dehydratase activity" evidence="13">
    <location>
        <position position="1500"/>
    </location>
</feature>
<dbReference type="SUPFAM" id="SSF47336">
    <property type="entry name" value="ACP-like"/>
    <property type="match status" value="6"/>
</dbReference>
<dbReference type="Gene3D" id="3.30.559.10">
    <property type="entry name" value="Chloramphenicol acetyltransferase-like domain"/>
    <property type="match status" value="1"/>
</dbReference>
<dbReference type="SMART" id="SM00822">
    <property type="entry name" value="PKS_KR"/>
    <property type="match status" value="1"/>
</dbReference>
<dbReference type="Pfam" id="PF00109">
    <property type="entry name" value="ketoacyl-synt"/>
    <property type="match status" value="4"/>
</dbReference>
<dbReference type="PROSITE" id="PS00012">
    <property type="entry name" value="PHOSPHOPANTETHEINE"/>
    <property type="match status" value="1"/>
</dbReference>
<comment type="similarity">
    <text evidence="5">Belongs to the short-chain dehydrogenases/reductases (SDR) family.</text>
</comment>
<name>A0AB39IUC9_9GAMM</name>
<dbReference type="InterPro" id="IPR049551">
    <property type="entry name" value="PKS_DH_C"/>
</dbReference>
<gene>
    <name evidence="18" type="ORF">LF929_002380</name>
</gene>
<feature type="region of interest" description="N-terminal hotdog fold" evidence="13">
    <location>
        <begin position="1298"/>
        <end position="1416"/>
    </location>
</feature>
<dbReference type="InterPro" id="IPR049900">
    <property type="entry name" value="PKS_mFAS_DH"/>
</dbReference>
<feature type="domain" description="Ketosynthase family 3 (KS3)" evidence="16">
    <location>
        <begin position="4245"/>
        <end position="4663"/>
    </location>
</feature>
<evidence type="ECO:0000256" key="10">
    <source>
        <dbReference type="ARBA" id="ARBA00022737"/>
    </source>
</evidence>
<dbReference type="InterPro" id="IPR001242">
    <property type="entry name" value="Condensation_dom"/>
</dbReference>
<dbReference type="InterPro" id="IPR014030">
    <property type="entry name" value="Ketoacyl_synth_N"/>
</dbReference>
<comment type="pathway">
    <text evidence="4">Lipid metabolism; fatty acid biosynthesis.</text>
</comment>
<protein>
    <submittedName>
        <fullName evidence="18">SDR family NAD(P)-dependent oxidoreductase</fullName>
    </submittedName>
</protein>
<dbReference type="Gene3D" id="3.40.50.150">
    <property type="entry name" value="Vaccinia Virus protein VP39"/>
    <property type="match status" value="1"/>
</dbReference>
<keyword evidence="8" id="KW-0597">Phosphoprotein</keyword>
<sequence length="5540" mass="608722">MNNIADNQWDEEADALLQSHHPHAINQWLIQLLYVQLDGLGVFSSPSNPLDFSTLAARLGLDPQFQPWWQESMTLLLEAGWVTQQGDSLVRRQPLAQPPEAIWQAWDDYRDGYRHDHARMTQMNLVDTCLRDLPHILTGQVQATEVLFPNASMEKVEGIYKNNPVSDFFNRVLTKTVGDYVNEVLRFDHDAQLRLVEIGAGTGGTTAMVLPALMQYRHNIQAYLYTDLSQVFLMHARRHYGPDCPFLDYALWDIEQPLATQPISLGCFDVAIATNVLHATKDIRATLRHCKAALRRGGMVVINELSDKSVFTHLTFGLLKGWWLHQDTALRIAGSPAIAPETWQEILEEEGFFAVEFPAQRAHALGQTIIVALSDGMIRQQRQPADQSLMADKSQYSPAEVKQQAISDSAKRSSGTAATPEVPLDVPITEAQIAERVHDAVVSALAQAVNLSTAQIDADIAFSEYGIDSILSVNFINKINELIGIRLNPAVLYDYSTVASLSGHIVRTAGHHVLAERAPDSLSSGTKTPSGRGEITQEYITTCVINGLARTVNMLPEQIDEQVAFSHFGIDSILSVNFVNQVNQALGINVNPALLYDYTTVETLSAHIALTCADQIGIPQAPSSSPQPSQPRPSQRLSQSPPRLEAAPQPAAVSSSAALSASITDPGTTPEERQTEPAAIAVIGMAGQFPDAEDTQHFWENLVAHRSGIEELPRHYLDQARYFVDTNSVDTDKEETTPSGKTYCKWGGIVKNRDCFDAKFFRITDQDALSMSPHQRLVLQESWKALEDAGYNPKALAGSNTGVFIGAEPSNYHQGSFVGSSEAIIASRVSYFLDMKGPALVVNTGCSSSAVAIHLACESLRRRETDLALAGGVFAALDAGALASLSGIGMLSHGAECPIFEQSADGMLLSEGIGIVALKRLDQAIADGDPIYGVIRASGINQDGASNGITAPSGTAQQQLLEQVYQSYHINPEEMSYIEAHATGGKLGDTIEVNALARTFKALTDKQHYCALGSVKSHIGHTSAASGVIGLIKILLSMRHRQLPGLRHYQQINPLFELQDSAFYIQNTTSVWKTDAGRPRLAALNSFGHSGTNAHLVIEEYLPGRVHAAEPATAGWIIPLSAKTTSSLQAQIQALCAYLEDTDGQQRESGDDALSFMQSMAYTLQVGREAMPERFFLIVKDRHDCLQQLQSCCRQTIATDHFFGHASMVGRKQHALAADAYQHRCLHQLSRSELEAIGQAWLQGKPVDWNSFYRQPPVRMHLPGYVFAKDVFRAPVPTSKVGMVEKGVGDGDRIGEGHYPIGRAGLFTENHPWSQPFNHHHRILHNHQAFGQSLLPGLAYIDLLFQFFHRQGMDYRQLEMRNLTIHYPFTIGDDYGVDAQISCQKQAQGYWRLKVEGSEVSDDHSRSGLKLYMSAEMHPVAASIFNETLDVEALKKTATSQMRLQDAYAEFGGDDIRHRGPMVGDGVIYHLPSANLIDIAVPDEPLAGAEHYLFHPVLIDGSAIGSGDLFLEQNQQQDIFLPLYYESFRASEPLSGRCITRVSRASLKQTEQLSYLTMEFFKPDGEKIGELKNFTCKRVRDPAAINASRTPAAVPILADEAVTPPVKPVVSMEKAPQSVASAASTSLTGENASALDRVEHAVKKILAATLAKSTAEIESDVGYYELGLDSAGLLQMVQSLEQSLKVKLNPTLLFEYATVGTLAEYLLERYPESFRPFADMAPDVATVTERDNAPQASGTLPDLGNLAGINRADAEPINAGQAASHSSSTIQASSTRPTSSIPPNASESEDIAVIGMAGRYPGAKQMTEFWENLKAGKDCVTEIPESRWQKRVLDGITSPSGRPIPQWGGFIEDVDCFDAQFFRVSPREAQWLDPQERLFLETCWAAIEDAGYTPETLVAEQGPNKRRDVGVFVGVMHNDYALIAAEIVNRGQVVPLSMNYAPIANRVSYFCGFHGPSFAVDTVCSSSLTALHLALESVRRGESKVALAGGVNLSLHPYKYMTYGLADMYSTDGRCRTFGDGGNGFVSGEGVGAVLLKPLSQAIKDRDNIYAVIKGSTINHVGQVSGITVPSPVAQADLMLRCYEKTGIDPRTISYIEAHGTGTALGDPIEVQGLVKAFRQYTKDKQFCAIGSVKSNIGHAESAAGISGLSKVILQLHHKTRVPSLLHSEQVNPYLELDNSPFYIQRETQHWEQPTVGEDGEKVNVPRRAGISSFGATGSNAHVIVEEYLPPDVRTLGNRQQQEMPLIVPLSAKTQERLQVMARNLAEFLATHPDIDSVHPADLAFTLQVGRRVLEERVVFVVQDLQELQKKLVAFAEDDALPERCWRGVGIGAKDSGRDTGFMSAEDSRVLLQRWVEQNAVHKIARFWAEGFHVDWYQLYLIVTPRRISLPGYPFARERHWIEAPDDLGRIGQGASSGEAPPRAVSTQEEHDALMLFTESWQKVPHLAASQQDPRFETVICFLSEPESQRLLQSQMTVLAPQTAVVFVSRHPLEEGINGFHLPQKNTTRDNVESYQHCFAQLRSAQIQPEHSAILYLWPLEERGQIQDFAALHDLLSSMVAAGMAPARLLLAGASHHSLERAYLESWIGIERSLTSVLPNTQCAVAVSVAAGAGLVGDIPVFTQPYISMLYQTLTGQNFESVCYEGAERYVLNVQPSPVVLSGTAVAEAGIKQGGTYLITGGFGGLGFIFARYLAQHYSARLILTGRSAMNADRKAMADELTQLGGQVHYIQADVCDVGTMRFNLVQARQLMGPILGVIHAAGLEASEPVFEKSRQAFNDILRPKVEGTQLLDELLAQDPLDFVCYFSSSAAFLGDFGSCDYAMGNRFQMGYGKHRMAQVQQGKLRGKTLIINWPFWKEGKMGAKDRESAEFYLRSSGQRALESEEGVRVFEQLLRQSEGQHLVMVGKPSRVARFLRLKEQPVAGWSEHHPVSGHGDASNQETTRGAAQTHRHVTALRAGGDMARLSGDVTDMRTTVSDVLKTQISRLLGTPIDRIGLNSSFADFGFDSITLASFSRELSQYFDVDITPAVLFGHSSVKRLTEYFCREHAQALQALFSRQASPETDAVNMSPLADSVHLTVEREDVNPTSGHEPQQMKTTTENHQSALAAATNTTASDVMDESIAVIGMSGRFPQADTIDAFWEKLIQGESCIGEMSGPRWDWQSVANNLPSGSSEGRDKHEALPQWGAFMTDIMQFDAAFFDIAPKEAMDMDPRQRIFLQEAWHTFEDAGYMGQRIRGMSCGVYVGAEESDYGAIVGDQGSINGNQNATLAARISYALDLKGPNMALTAACASGLVAVHQACLALRQGDCEMALAGGINLLMTPWVYQSMSRTGMLSPDGNASVFDQRANGLVPGEAVAVVLLKPLSKAKADGDRIYGCIKASGVNYDGKTNGITAPNPVRQAELLKNVYDRYRINPGDIQYVISHSTGSQLGDPIEVQALTDAFAGRCSDAHRCVLGSIKPVIGHTFAASGVVSLVAMLKAMAQQTIPATHGFDTCNRYIKLEQTPFTIHQQNHPWLRRGTQPRLGAVSATGISGTNAHVVIEEYIADDSDALKGADIHALQGRVLRPSGIATRPAIVPISAKTTAALQAYAQAFVQFLQRHPATRLDQLAYSLQTGRDAMTKRVAFVVSDITELREQLAWFVRGEIAPGAYYHHGGQHHDEGTGWATEHEWDDGNSPAQLAQIQGWIATGQWQELADAWVNGVNVEWFDLYREIFSLQQTVPQRISLPVYPFQGKRYWAHLPPAEVTTQTQSTGSGEKQVMIPGDAAMNTGGTSPLDAITRQVRALLVQTLYFEESEIENHQLFTELGLNSINAVGFIEAVNQAFAAGLTIKAIFDYPSIDALSLYLGNLMPPPPHDQQANAVAVIAHDAVEKQGADCPQKTSDKKTAGLSAWLRRYPECIPLSKSLRDRHINEVSAPECSRFWIHPLTGSTGVYLKIAENLADDYAIWGIQSRGFLTRFPPLDSIESMARYYIDIMRASNATGPYELAGYSMGGIIAYEMARQLQLAGLRVSSLILLEPPFPQPDNHHVSSPFYYRDALLMSANFFLHYSMSDVLASGQIAFETIAYTEQELRRVDADKQVTWLAEGCLKKGVKQPLSVVKEKIENMAQILKHNRDAMAAYSVKALPNALDIDLHYMTITPSYGDRPENHNTLSALAENNRHVLGEELTHDESHCQRWLHYLPGVQVLRTHARDHFYLLSERESVDMISARCRAVYRGRSVGKTTPNESGKRAVKPCGEGRGPIAIIGMSGQFPGAKNPDDFWHLLEQGQSAFTPPPDSRGWSISPESEGEYAGYGGFLSDVEHFDPLFFQISPHEASMLDPCERLFLQESWKAIEDAGMIPETLSGKRWGVFCGSGGDYSLRFAQGEHFAPNITLSQVPGRVSYSLNLKGPCLTVEAGCASSLLAVAQACDHLVLGQCEVAIAGGALIYSTPNMLLSSSRLGLLSSADRGCAFSAQATGMMPGESVGVVILKPLQQALEDGDRIHGVIEAWGSNHNGKTNGIMAPSTSAQEALLSDIYQRFDVDPARITLVEAHAAGMPAADAAEIGALTNVFRQHGGEVPSDGQSYCALGSVENNIGHAFHSAGMNHLFKVLLALRHRAIPGTPNTQDRDALLPLEHSPFYINAETVPWTVDPGQVRRAAISSLGATGINVHLVVAEPHPNGEGREWSPDNLSASPLSLQGASPAHGGKQPVCIVLSGKSDNALLQRCRDLQDVVRAQQGVDLKQLSANLLLRRSHFSYRCACVVSDVRALYDFLDRVITGAALTPADNGYRGKVSSGHQSLAGNEASSAVAHVRQAVHAPTDRDNLLALARLYVNGVDFLSPDFNAEIRMEQAYSAAEKFPLSLPGYPFDKRLCWAGAIREEPVGALRREATDLQTTQQTESQQTAPQHIAQQLTGMLAELAGLSVAEIDLDEPVTRYGIDSLLGLRLLNRINATFATEFDAYLLTKASLRLIAGEIAHRPRNSAHDPSRSTYYPSASASARVSLKDRSDNCPTFIQSVSLALSLAAEPVADMTLGRTELSLLLAQGIGVWKDATGLRFEFYRNAPRAGDRLDRVNRPDCLWSCLETGVRYYPVSHIQAFILHESEVKKRSTFNIGQGFWIDMPVDLSLLNQALNDMVRHHAILRTGAERVGQQWAQVVHDALTLECREVCWPYISDRETFEQTFAGFQKSVNTTLFQADRMPMFELYLAHNGADLGAVYFVTHHFHADGFTLFMFLQELCHRYDALRSGIDFYCPKPLAEYAHFALSQFGEHKETATRYWLSKLHGKRASFTLQDKHIARSSSPDEHHGKPEKAGTYSLDISDERLERLQSSNRRQNTTLTQLVTCALATLMYRITGENMPIQMAYNLRDRYEFESVYGDFSSSVPLVLTLQPHFSLRHVWRVYDEALLQVQQYKHFDFVALHQQLAPEGGDAHDHTLLGSLAVDSNDRDTFVDVTTFAQRLLPMSLDEREPVAPLWVGLLKTHGKLSLPFIYDRRHFSPDLISRLVDHVLVLLDMMVEQPELKVEDIPVPIMLAERLLPEDISALTVLYPK</sequence>
<dbReference type="InterPro" id="IPR023213">
    <property type="entry name" value="CAT-like_dom_sf"/>
</dbReference>
<dbReference type="GeneID" id="302580483"/>
<evidence type="ECO:0000256" key="7">
    <source>
        <dbReference type="ARBA" id="ARBA00022490"/>
    </source>
</evidence>
<feature type="region of interest" description="Disordered" evidence="14">
    <location>
        <begin position="402"/>
        <end position="421"/>
    </location>
</feature>
<dbReference type="InterPro" id="IPR029063">
    <property type="entry name" value="SAM-dependent_MTases_sf"/>
</dbReference>
<dbReference type="InterPro" id="IPR016039">
    <property type="entry name" value="Thiolase-like"/>
</dbReference>
<evidence type="ECO:0000256" key="13">
    <source>
        <dbReference type="PROSITE-ProRule" id="PRU01363"/>
    </source>
</evidence>
<evidence type="ECO:0000256" key="3">
    <source>
        <dbReference type="ARBA" id="ARBA00004792"/>
    </source>
</evidence>
<dbReference type="InterPro" id="IPR014031">
    <property type="entry name" value="Ketoacyl_synth_C"/>
</dbReference>
<dbReference type="SUPFAM" id="SSF51735">
    <property type="entry name" value="NAD(P)-binding Rossmann-fold domains"/>
    <property type="match status" value="1"/>
</dbReference>
<comment type="pathway">
    <text evidence="3">Antibiotic biosynthesis.</text>
</comment>
<dbReference type="GO" id="GO:0005886">
    <property type="term" value="C:plasma membrane"/>
    <property type="evidence" value="ECO:0007669"/>
    <property type="project" value="TreeGrafter"/>
</dbReference>
<dbReference type="Pfam" id="PF14765">
    <property type="entry name" value="PS-DH"/>
    <property type="match status" value="1"/>
</dbReference>
<feature type="domain" description="Carrier" evidence="15">
    <location>
        <begin position="3777"/>
        <end position="3854"/>
    </location>
</feature>
<dbReference type="PROSITE" id="PS00098">
    <property type="entry name" value="THIOLASE_1"/>
    <property type="match status" value="1"/>
</dbReference>
<dbReference type="Gene3D" id="1.10.1200.10">
    <property type="entry name" value="ACP-like"/>
    <property type="match status" value="6"/>
</dbReference>
<dbReference type="GO" id="GO:0004315">
    <property type="term" value="F:3-oxoacyl-[acyl-carrier-protein] synthase activity"/>
    <property type="evidence" value="ECO:0007669"/>
    <property type="project" value="InterPro"/>
</dbReference>
<feature type="compositionally biased region" description="Polar residues" evidence="14">
    <location>
        <begin position="3087"/>
        <end position="3104"/>
    </location>
</feature>
<feature type="compositionally biased region" description="Polar residues" evidence="14">
    <location>
        <begin position="1776"/>
        <end position="1786"/>
    </location>
</feature>
<dbReference type="SMART" id="SM00825">
    <property type="entry name" value="PKS_KS"/>
    <property type="match status" value="4"/>
</dbReference>
<feature type="region of interest" description="Disordered" evidence="14">
    <location>
        <begin position="3084"/>
        <end position="3104"/>
    </location>
</feature>
<evidence type="ECO:0000256" key="14">
    <source>
        <dbReference type="SAM" id="MobiDB-lite"/>
    </source>
</evidence>
<dbReference type="InterPro" id="IPR020806">
    <property type="entry name" value="PKS_PP-bd"/>
</dbReference>
<dbReference type="InterPro" id="IPR042104">
    <property type="entry name" value="PKS_dehydratase_sf"/>
</dbReference>
<dbReference type="InterPro" id="IPR001031">
    <property type="entry name" value="Thioesterase"/>
</dbReference>
<keyword evidence="6" id="KW-0596">Phosphopantetheine</keyword>
<dbReference type="GO" id="GO:0031177">
    <property type="term" value="F:phosphopantetheine binding"/>
    <property type="evidence" value="ECO:0007669"/>
    <property type="project" value="InterPro"/>
</dbReference>